<name>A0ABP9GQS3_9ACTN</name>
<dbReference type="PANTHER" id="PTHR33164:SF106">
    <property type="entry name" value="TRANSCRIPTIONAL REGULATORY PROTEIN"/>
    <property type="match status" value="1"/>
</dbReference>
<proteinExistence type="predicted"/>
<dbReference type="InterPro" id="IPR039422">
    <property type="entry name" value="MarR/SlyA-like"/>
</dbReference>
<reference evidence="3" key="1">
    <citation type="journal article" date="2019" name="Int. J. Syst. Evol. Microbiol.">
        <title>The Global Catalogue of Microorganisms (GCM) 10K type strain sequencing project: providing services to taxonomists for standard genome sequencing and annotation.</title>
        <authorList>
            <consortium name="The Broad Institute Genomics Platform"/>
            <consortium name="The Broad Institute Genome Sequencing Center for Infectious Disease"/>
            <person name="Wu L."/>
            <person name="Ma J."/>
        </authorList>
    </citation>
    <scope>NUCLEOTIDE SEQUENCE [LARGE SCALE GENOMIC DNA]</scope>
    <source>
        <strain evidence="3">JCM 18123</strain>
    </source>
</reference>
<evidence type="ECO:0000313" key="3">
    <source>
        <dbReference type="Proteomes" id="UP001499993"/>
    </source>
</evidence>
<dbReference type="EMBL" id="BAABIK010000019">
    <property type="protein sequence ID" value="GAA4947603.1"/>
    <property type="molecule type" value="Genomic_DNA"/>
</dbReference>
<dbReference type="Proteomes" id="UP001499993">
    <property type="component" value="Unassembled WGS sequence"/>
</dbReference>
<evidence type="ECO:0000259" key="1">
    <source>
        <dbReference type="PROSITE" id="PS50995"/>
    </source>
</evidence>
<dbReference type="Pfam" id="PF01047">
    <property type="entry name" value="MarR"/>
    <property type="match status" value="1"/>
</dbReference>
<dbReference type="SMART" id="SM00347">
    <property type="entry name" value="HTH_MARR"/>
    <property type="match status" value="1"/>
</dbReference>
<organism evidence="2 3">
    <name type="scientific">Streptomonospora halophila</name>
    <dbReference type="NCBI Taxonomy" id="427369"/>
    <lineage>
        <taxon>Bacteria</taxon>
        <taxon>Bacillati</taxon>
        <taxon>Actinomycetota</taxon>
        <taxon>Actinomycetes</taxon>
        <taxon>Streptosporangiales</taxon>
        <taxon>Nocardiopsidaceae</taxon>
        <taxon>Streptomonospora</taxon>
    </lineage>
</organism>
<dbReference type="InterPro" id="IPR036390">
    <property type="entry name" value="WH_DNA-bd_sf"/>
</dbReference>
<protein>
    <submittedName>
        <fullName evidence="2">MarR family transcriptional regulator</fullName>
    </submittedName>
</protein>
<keyword evidence="3" id="KW-1185">Reference proteome</keyword>
<dbReference type="InterPro" id="IPR000835">
    <property type="entry name" value="HTH_MarR-typ"/>
</dbReference>
<sequence>MSTVSTPGTRRSSDVGALYEELRVGAALAVRFHAAVAGHLGINITDVNCLGALDKNGAMSPGELAAHAGLSRGGAITAAVDRLEKAGFVRRRRDEEDRRKVLVELLRDGAYARLTRTFDALDQAYTEVIESCTEEQRSLLLEFNRKVNAGLQERITALQEHA</sequence>
<dbReference type="RefSeq" id="WP_345557374.1">
    <property type="nucleotide sequence ID" value="NZ_BAABIK010000019.1"/>
</dbReference>
<dbReference type="PANTHER" id="PTHR33164">
    <property type="entry name" value="TRANSCRIPTIONAL REGULATOR, MARR FAMILY"/>
    <property type="match status" value="1"/>
</dbReference>
<comment type="caution">
    <text evidence="2">The sequence shown here is derived from an EMBL/GenBank/DDBJ whole genome shotgun (WGS) entry which is preliminary data.</text>
</comment>
<dbReference type="Gene3D" id="1.10.10.10">
    <property type="entry name" value="Winged helix-like DNA-binding domain superfamily/Winged helix DNA-binding domain"/>
    <property type="match status" value="1"/>
</dbReference>
<accession>A0ABP9GQS3</accession>
<dbReference type="SUPFAM" id="SSF46785">
    <property type="entry name" value="Winged helix' DNA-binding domain"/>
    <property type="match status" value="1"/>
</dbReference>
<dbReference type="PROSITE" id="PS50995">
    <property type="entry name" value="HTH_MARR_2"/>
    <property type="match status" value="1"/>
</dbReference>
<feature type="domain" description="HTH marR-type" evidence="1">
    <location>
        <begin position="14"/>
        <end position="149"/>
    </location>
</feature>
<dbReference type="InterPro" id="IPR036388">
    <property type="entry name" value="WH-like_DNA-bd_sf"/>
</dbReference>
<evidence type="ECO:0000313" key="2">
    <source>
        <dbReference type="EMBL" id="GAA4947603.1"/>
    </source>
</evidence>
<gene>
    <name evidence="2" type="ORF">GCM10023224_34130</name>
</gene>